<feature type="binding site" evidence="8">
    <location>
        <position position="70"/>
    </location>
    <ligand>
        <name>GTP</name>
        <dbReference type="ChEBI" id="CHEBI:37565"/>
    </ligand>
</feature>
<dbReference type="EC" id="2.7.7.77" evidence="8"/>
<dbReference type="PANTHER" id="PTHR19136">
    <property type="entry name" value="MOLYBDENUM COFACTOR GUANYLYLTRANSFERASE"/>
    <property type="match status" value="1"/>
</dbReference>
<dbReference type="CDD" id="cd02503">
    <property type="entry name" value="MobA"/>
    <property type="match status" value="1"/>
</dbReference>
<evidence type="ECO:0000259" key="9">
    <source>
        <dbReference type="Pfam" id="PF12804"/>
    </source>
</evidence>
<dbReference type="OrthoDB" id="9788394at2"/>
<dbReference type="GO" id="GO:0005737">
    <property type="term" value="C:cytoplasm"/>
    <property type="evidence" value="ECO:0007669"/>
    <property type="project" value="UniProtKB-SubCell"/>
</dbReference>
<evidence type="ECO:0000256" key="1">
    <source>
        <dbReference type="ARBA" id="ARBA00022490"/>
    </source>
</evidence>
<feature type="binding site" evidence="8">
    <location>
        <position position="24"/>
    </location>
    <ligand>
        <name>GTP</name>
        <dbReference type="ChEBI" id="CHEBI:37565"/>
    </ligand>
</feature>
<feature type="binding site" evidence="8">
    <location>
        <position position="104"/>
    </location>
    <ligand>
        <name>GTP</name>
        <dbReference type="ChEBI" id="CHEBI:37565"/>
    </ligand>
</feature>
<evidence type="ECO:0000313" key="12">
    <source>
        <dbReference type="Proteomes" id="UP000019849"/>
    </source>
</evidence>
<dbReference type="STRING" id="69279.BG36_03005"/>
<dbReference type="Gene3D" id="3.90.550.10">
    <property type="entry name" value="Spore Coat Polysaccharide Biosynthesis Protein SpsA, Chain A"/>
    <property type="match status" value="1"/>
</dbReference>
<evidence type="ECO:0000256" key="5">
    <source>
        <dbReference type="ARBA" id="ARBA00022842"/>
    </source>
</evidence>
<comment type="caution">
    <text evidence="10">The sequence shown here is derived from an EMBL/GenBank/DDBJ whole genome shotgun (WGS) entry which is preliminary data.</text>
</comment>
<dbReference type="InterPro" id="IPR029044">
    <property type="entry name" value="Nucleotide-diphossugar_trans"/>
</dbReference>
<keyword evidence="2 8" id="KW-0808">Transferase</keyword>
<proteinExistence type="inferred from homology"/>
<comment type="subcellular location">
    <subcellularLocation>
        <location evidence="8">Cytoplasm</location>
    </subcellularLocation>
</comment>
<comment type="cofactor">
    <cofactor evidence="8">
        <name>Mg(2+)</name>
        <dbReference type="ChEBI" id="CHEBI:18420"/>
    </cofactor>
</comment>
<dbReference type="RefSeq" id="WP_035026075.1">
    <property type="nucleotide sequence ID" value="NZ_KK073885.1"/>
</dbReference>
<feature type="binding site" evidence="8">
    <location>
        <position position="104"/>
    </location>
    <ligand>
        <name>Mg(2+)</name>
        <dbReference type="ChEBI" id="CHEBI:18420"/>
    </ligand>
</feature>
<keyword evidence="11" id="KW-0548">Nucleotidyltransferase</keyword>
<reference evidence="11 13" key="2">
    <citation type="submission" date="2019-03" db="EMBL/GenBank/DDBJ databases">
        <title>Genomic Encyclopedia of Type Strains, Phase IV (KMG-IV): sequencing the most valuable type-strain genomes for metagenomic binning, comparative biology and taxonomic classification.</title>
        <authorList>
            <person name="Goeker M."/>
        </authorList>
    </citation>
    <scope>NUCLEOTIDE SEQUENCE [LARGE SCALE GENOMIC DNA]</scope>
    <source>
        <strain evidence="11 13">DSM 11603</strain>
    </source>
</reference>
<dbReference type="NCBIfam" id="TIGR02665">
    <property type="entry name" value="molyb_mobA"/>
    <property type="match status" value="1"/>
</dbReference>
<keyword evidence="1 8" id="KW-0963">Cytoplasm</keyword>
<evidence type="ECO:0000256" key="8">
    <source>
        <dbReference type="HAMAP-Rule" id="MF_00316"/>
    </source>
</evidence>
<keyword evidence="6 8" id="KW-0342">GTP-binding</keyword>
<feature type="domain" description="MobA-like NTP transferase" evidence="9">
    <location>
        <begin position="8"/>
        <end position="164"/>
    </location>
</feature>
<organism evidence="10 12">
    <name type="scientific">Aquamicrobium defluvii</name>
    <dbReference type="NCBI Taxonomy" id="69279"/>
    <lineage>
        <taxon>Bacteria</taxon>
        <taxon>Pseudomonadati</taxon>
        <taxon>Pseudomonadota</taxon>
        <taxon>Alphaproteobacteria</taxon>
        <taxon>Hyphomicrobiales</taxon>
        <taxon>Phyllobacteriaceae</taxon>
        <taxon>Aquamicrobium</taxon>
    </lineage>
</organism>
<comment type="similarity">
    <text evidence="8">Belongs to the MobA family.</text>
</comment>
<dbReference type="InterPro" id="IPR013482">
    <property type="entry name" value="Molybde_CF_guanTrfase"/>
</dbReference>
<accession>A0A011USF3</accession>
<evidence type="ECO:0000256" key="3">
    <source>
        <dbReference type="ARBA" id="ARBA00022723"/>
    </source>
</evidence>
<keyword evidence="4 8" id="KW-0547">Nucleotide-binding</keyword>
<dbReference type="GO" id="GO:0005525">
    <property type="term" value="F:GTP binding"/>
    <property type="evidence" value="ECO:0007669"/>
    <property type="project" value="UniProtKB-UniRule"/>
</dbReference>
<evidence type="ECO:0000256" key="2">
    <source>
        <dbReference type="ARBA" id="ARBA00022679"/>
    </source>
</evidence>
<comment type="domain">
    <text evidence="8">The N-terminal domain determines nucleotide recognition and specific binding, while the C-terminal domain determines the specific binding to the target protein.</text>
</comment>
<keyword evidence="7 8" id="KW-0501">Molybdenum cofactor biosynthesis</keyword>
<dbReference type="Pfam" id="PF12804">
    <property type="entry name" value="NTP_transf_3"/>
    <property type="match status" value="1"/>
</dbReference>
<keyword evidence="3 8" id="KW-0479">Metal-binding</keyword>
<evidence type="ECO:0000256" key="6">
    <source>
        <dbReference type="ARBA" id="ARBA00023134"/>
    </source>
</evidence>
<feature type="binding site" evidence="8">
    <location>
        <position position="52"/>
    </location>
    <ligand>
        <name>GTP</name>
        <dbReference type="ChEBI" id="CHEBI:37565"/>
    </ligand>
</feature>
<dbReference type="PATRIC" id="fig|69279.3.peg.2001"/>
<keyword evidence="13" id="KW-1185">Reference proteome</keyword>
<dbReference type="EMBL" id="JENY01000011">
    <property type="protein sequence ID" value="EXL08793.1"/>
    <property type="molecule type" value="Genomic_DNA"/>
</dbReference>
<keyword evidence="5 8" id="KW-0460">Magnesium</keyword>
<comment type="function">
    <text evidence="8">Transfers a GMP moiety from GTP to Mo-molybdopterin (Mo-MPT) cofactor (Moco or molybdenum cofactor) to form Mo-molybdopterin guanine dinucleotide (Mo-MGD) cofactor.</text>
</comment>
<dbReference type="AlphaFoldDB" id="A0A011USF3"/>
<dbReference type="Proteomes" id="UP000019849">
    <property type="component" value="Unassembled WGS sequence"/>
</dbReference>
<dbReference type="Proteomes" id="UP000294958">
    <property type="component" value="Unassembled WGS sequence"/>
</dbReference>
<feature type="binding site" evidence="8">
    <location>
        <begin position="11"/>
        <end position="13"/>
    </location>
    <ligand>
        <name>GTP</name>
        <dbReference type="ChEBI" id="CHEBI:37565"/>
    </ligand>
</feature>
<dbReference type="SUPFAM" id="SSF53448">
    <property type="entry name" value="Nucleotide-diphospho-sugar transferases"/>
    <property type="match status" value="1"/>
</dbReference>
<protein>
    <recommendedName>
        <fullName evidence="8">Molybdenum cofactor guanylyltransferase</fullName>
        <shortName evidence="8">MoCo guanylyltransferase</shortName>
        <ecNumber evidence="8">2.7.7.77</ecNumber>
    </recommendedName>
    <alternativeName>
        <fullName evidence="8">GTP:molybdopterin guanylyltransferase</fullName>
    </alternativeName>
    <alternativeName>
        <fullName evidence="8">Mo-MPT guanylyltransferase</fullName>
    </alternativeName>
    <alternativeName>
        <fullName evidence="8">Molybdopterin guanylyltransferase</fullName>
    </alternativeName>
    <alternativeName>
        <fullName evidence="8">Molybdopterin-guanine dinucleotide synthase</fullName>
        <shortName evidence="8">MGD synthase</shortName>
    </alternativeName>
</protein>
<comment type="subunit">
    <text evidence="8">Monomer.</text>
</comment>
<dbReference type="InterPro" id="IPR025877">
    <property type="entry name" value="MobA-like_NTP_Trfase"/>
</dbReference>
<dbReference type="eggNOG" id="COG0746">
    <property type="taxonomic scope" value="Bacteria"/>
</dbReference>
<evidence type="ECO:0000313" key="13">
    <source>
        <dbReference type="Proteomes" id="UP000294958"/>
    </source>
</evidence>
<dbReference type="HOGENOM" id="CLU_055597_5_0_5"/>
<evidence type="ECO:0000256" key="4">
    <source>
        <dbReference type="ARBA" id="ARBA00022741"/>
    </source>
</evidence>
<evidence type="ECO:0000313" key="10">
    <source>
        <dbReference type="EMBL" id="EXL08793.1"/>
    </source>
</evidence>
<dbReference type="HAMAP" id="MF_00316">
    <property type="entry name" value="MobA"/>
    <property type="match status" value="1"/>
</dbReference>
<dbReference type="PANTHER" id="PTHR19136:SF81">
    <property type="entry name" value="MOLYBDENUM COFACTOR GUANYLYLTRANSFERASE"/>
    <property type="match status" value="1"/>
</dbReference>
<dbReference type="GO" id="GO:0046872">
    <property type="term" value="F:metal ion binding"/>
    <property type="evidence" value="ECO:0007669"/>
    <property type="project" value="UniProtKB-KW"/>
</dbReference>
<sequence>MHDDAIAGLILAGGLSSRMGGGDKSLLELNGKPVLHHIIGRIGPQVATLALNANGQVDRFAAFGLPVLPDTVPGFPGPLAGVLAGLEWVEAQPSHRTLMTVAGDTPFLPCDLAARLSDATRNDPQAIAVAGSCGREHPVFALWPAGISAPLRAYLHEGGRKVFDFVRSRPIVSVNFDCARGIDPFFNINTPEDLAEAQRLMSGDRK</sequence>
<comment type="catalytic activity">
    <reaction evidence="8">
        <text>Mo-molybdopterin + GTP + H(+) = Mo-molybdopterin guanine dinucleotide + diphosphate</text>
        <dbReference type="Rhea" id="RHEA:34243"/>
        <dbReference type="ChEBI" id="CHEBI:15378"/>
        <dbReference type="ChEBI" id="CHEBI:33019"/>
        <dbReference type="ChEBI" id="CHEBI:37565"/>
        <dbReference type="ChEBI" id="CHEBI:71302"/>
        <dbReference type="ChEBI" id="CHEBI:71310"/>
        <dbReference type="EC" id="2.7.7.77"/>
    </reaction>
</comment>
<dbReference type="GO" id="GO:0061603">
    <property type="term" value="F:molybdenum cofactor guanylyltransferase activity"/>
    <property type="evidence" value="ECO:0007669"/>
    <property type="project" value="UniProtKB-EC"/>
</dbReference>
<evidence type="ECO:0000256" key="7">
    <source>
        <dbReference type="ARBA" id="ARBA00023150"/>
    </source>
</evidence>
<gene>
    <name evidence="8" type="primary">mobA</name>
    <name evidence="10" type="ORF">BG36_03005</name>
    <name evidence="11" type="ORF">DES43_10981</name>
</gene>
<reference evidence="10 12" key="1">
    <citation type="submission" date="2014-02" db="EMBL/GenBank/DDBJ databases">
        <title>Aquamicrobium defluvii Genome sequencing.</title>
        <authorList>
            <person name="Wang X."/>
        </authorList>
    </citation>
    <scope>NUCLEOTIDE SEQUENCE [LARGE SCALE GENOMIC DNA]</scope>
    <source>
        <strain evidence="10 12">W13Z1</strain>
    </source>
</reference>
<name>A0A011USF3_9HYPH</name>
<dbReference type="EMBL" id="SNZF01000009">
    <property type="protein sequence ID" value="TDR35445.1"/>
    <property type="molecule type" value="Genomic_DNA"/>
</dbReference>
<evidence type="ECO:0000313" key="11">
    <source>
        <dbReference type="EMBL" id="TDR35445.1"/>
    </source>
</evidence>
<dbReference type="GO" id="GO:1902758">
    <property type="term" value="P:bis(molybdopterin guanine dinucleotide)molybdenum biosynthetic process"/>
    <property type="evidence" value="ECO:0007669"/>
    <property type="project" value="TreeGrafter"/>
</dbReference>